<dbReference type="SUPFAM" id="SSF49785">
    <property type="entry name" value="Galactose-binding domain-like"/>
    <property type="match status" value="1"/>
</dbReference>
<dbReference type="EMBL" id="DS113781">
    <property type="protein sequence ID" value="EAX95943.1"/>
    <property type="molecule type" value="Genomic_DNA"/>
</dbReference>
<dbReference type="RefSeq" id="XP_001308873.1">
    <property type="nucleotide sequence ID" value="XM_001308872.1"/>
</dbReference>
<organism evidence="1 2">
    <name type="scientific">Trichomonas vaginalis (strain ATCC PRA-98 / G3)</name>
    <dbReference type="NCBI Taxonomy" id="412133"/>
    <lineage>
        <taxon>Eukaryota</taxon>
        <taxon>Metamonada</taxon>
        <taxon>Parabasalia</taxon>
        <taxon>Trichomonadida</taxon>
        <taxon>Trichomonadidae</taxon>
        <taxon>Trichomonas</taxon>
    </lineage>
</organism>
<reference evidence="1" key="2">
    <citation type="journal article" date="2007" name="Science">
        <title>Draft genome sequence of the sexually transmitted pathogen Trichomonas vaginalis.</title>
        <authorList>
            <person name="Carlton J.M."/>
            <person name="Hirt R.P."/>
            <person name="Silva J.C."/>
            <person name="Delcher A.L."/>
            <person name="Schatz M."/>
            <person name="Zhao Q."/>
            <person name="Wortman J.R."/>
            <person name="Bidwell S.L."/>
            <person name="Alsmark U.C.M."/>
            <person name="Besteiro S."/>
            <person name="Sicheritz-Ponten T."/>
            <person name="Noel C.J."/>
            <person name="Dacks J.B."/>
            <person name="Foster P.G."/>
            <person name="Simillion C."/>
            <person name="Van de Peer Y."/>
            <person name="Miranda-Saavedra D."/>
            <person name="Barton G.J."/>
            <person name="Westrop G.D."/>
            <person name="Mueller S."/>
            <person name="Dessi D."/>
            <person name="Fiori P.L."/>
            <person name="Ren Q."/>
            <person name="Paulsen I."/>
            <person name="Zhang H."/>
            <person name="Bastida-Corcuera F.D."/>
            <person name="Simoes-Barbosa A."/>
            <person name="Brown M.T."/>
            <person name="Hayes R.D."/>
            <person name="Mukherjee M."/>
            <person name="Okumura C.Y."/>
            <person name="Schneider R."/>
            <person name="Smith A.J."/>
            <person name="Vanacova S."/>
            <person name="Villalvazo M."/>
            <person name="Haas B.J."/>
            <person name="Pertea M."/>
            <person name="Feldblyum T.V."/>
            <person name="Utterback T.R."/>
            <person name="Shu C.L."/>
            <person name="Osoegawa K."/>
            <person name="de Jong P.J."/>
            <person name="Hrdy I."/>
            <person name="Horvathova L."/>
            <person name="Zubacova Z."/>
            <person name="Dolezal P."/>
            <person name="Malik S.B."/>
            <person name="Logsdon J.M. Jr."/>
            <person name="Henze K."/>
            <person name="Gupta A."/>
            <person name="Wang C.C."/>
            <person name="Dunne R.L."/>
            <person name="Upcroft J.A."/>
            <person name="Upcroft P."/>
            <person name="White O."/>
            <person name="Salzberg S.L."/>
            <person name="Tang P."/>
            <person name="Chiu C.-H."/>
            <person name="Lee Y.-S."/>
            <person name="Embley T.M."/>
            <person name="Coombs G.H."/>
            <person name="Mottram J.C."/>
            <person name="Tachezy J."/>
            <person name="Fraser-Liggett C.M."/>
            <person name="Johnson P.J."/>
        </authorList>
    </citation>
    <scope>NUCLEOTIDE SEQUENCE [LARGE SCALE GENOMIC DNA]</scope>
    <source>
        <strain evidence="1">G3</strain>
    </source>
</reference>
<protein>
    <recommendedName>
        <fullName evidence="3">F5/8 type C domain-containing protein</fullName>
    </recommendedName>
</protein>
<sequence length="221" mass="25759">MLTLFSVNCLSLNSDGIFSKVYNSKIINIYASGSSKQYINGSRQITKPEYAIYPWDKTYDWCSNCAHTYFEHPYITFSLQSRKIKIKGYFIRSGCCYEEGCCCEDEFYHRCFDCCLYSWSLQISDDNVTWKDVHKVEKDKEMRLCKEKSYELDNTYTTTYVRIIQNAPCPGYPPCIAINKFDIFGEVVGEQVEEDFVSYHDDDEDDVSIIGHISRNNVKSE</sequence>
<evidence type="ECO:0000313" key="1">
    <source>
        <dbReference type="EMBL" id="EAX95943.1"/>
    </source>
</evidence>
<evidence type="ECO:0000313" key="2">
    <source>
        <dbReference type="Proteomes" id="UP000001542"/>
    </source>
</evidence>
<evidence type="ECO:0008006" key="3">
    <source>
        <dbReference type="Google" id="ProtNLM"/>
    </source>
</evidence>
<accession>A2FGL9</accession>
<gene>
    <name evidence="1" type="ORF">TVAG_077850</name>
</gene>
<keyword evidence="2" id="KW-1185">Reference proteome</keyword>
<dbReference type="AlphaFoldDB" id="A2FGL9"/>
<reference evidence="1" key="1">
    <citation type="submission" date="2006-10" db="EMBL/GenBank/DDBJ databases">
        <authorList>
            <person name="Amadeo P."/>
            <person name="Zhao Q."/>
            <person name="Wortman J."/>
            <person name="Fraser-Liggett C."/>
            <person name="Carlton J."/>
        </authorList>
    </citation>
    <scope>NUCLEOTIDE SEQUENCE</scope>
    <source>
        <strain evidence="1">G3</strain>
    </source>
</reference>
<dbReference type="InterPro" id="IPR008979">
    <property type="entry name" value="Galactose-bd-like_sf"/>
</dbReference>
<dbReference type="VEuPathDB" id="TrichDB:TVAG_077850"/>
<dbReference type="Proteomes" id="UP000001542">
    <property type="component" value="Unassembled WGS sequence"/>
</dbReference>
<proteinExistence type="predicted"/>
<name>A2FGL9_TRIV3</name>
<dbReference type="VEuPathDB" id="TrichDB:TVAGG3_1028330"/>
<dbReference type="Gene3D" id="2.60.120.260">
    <property type="entry name" value="Galactose-binding domain-like"/>
    <property type="match status" value="1"/>
</dbReference>
<dbReference type="KEGG" id="tva:4753708"/>
<dbReference type="InParanoid" id="A2FGL9"/>